<dbReference type="HOGENOM" id="CLU_057016_5_0_1"/>
<dbReference type="PROSITE" id="PS51036">
    <property type="entry name" value="ZF_A20"/>
    <property type="match status" value="1"/>
</dbReference>
<dbReference type="AlphaFoldDB" id="A0A0D9VUL3"/>
<dbReference type="EnsemblPlants" id="LPERR03G16710.1">
    <property type="protein sequence ID" value="LPERR03G16710.1"/>
    <property type="gene ID" value="LPERR03G16710"/>
</dbReference>
<dbReference type="PROSITE" id="PS51039">
    <property type="entry name" value="ZF_AN1"/>
    <property type="match status" value="1"/>
</dbReference>
<dbReference type="InterPro" id="IPR000058">
    <property type="entry name" value="Znf_AN1"/>
</dbReference>
<dbReference type="FunFam" id="4.10.1110.10:FF:000001">
    <property type="entry name" value="Zinc finger AN1-type containing 6"/>
    <property type="match status" value="1"/>
</dbReference>
<dbReference type="GO" id="GO:0003677">
    <property type="term" value="F:DNA binding"/>
    <property type="evidence" value="ECO:0007669"/>
    <property type="project" value="InterPro"/>
</dbReference>
<keyword evidence="10" id="KW-1185">Reference proteome</keyword>
<evidence type="ECO:0000259" key="8">
    <source>
        <dbReference type="PROSITE" id="PS51039"/>
    </source>
</evidence>
<dbReference type="eggNOG" id="KOG3173">
    <property type="taxonomic scope" value="Eukaryota"/>
</dbReference>
<dbReference type="SMART" id="SM00154">
    <property type="entry name" value="ZnF_AN1"/>
    <property type="match status" value="1"/>
</dbReference>
<evidence type="ECO:0000256" key="1">
    <source>
        <dbReference type="ARBA" id="ARBA00003732"/>
    </source>
</evidence>
<dbReference type="InterPro" id="IPR050652">
    <property type="entry name" value="AN1_A20_ZnFinger"/>
</dbReference>
<evidence type="ECO:0000313" key="9">
    <source>
        <dbReference type="EnsemblPlants" id="LPERR03G16710.1"/>
    </source>
</evidence>
<dbReference type="Proteomes" id="UP000032180">
    <property type="component" value="Chromosome 3"/>
</dbReference>
<dbReference type="Gene3D" id="1.20.5.4770">
    <property type="match status" value="1"/>
</dbReference>
<dbReference type="InterPro" id="IPR035896">
    <property type="entry name" value="AN1-like_Znf"/>
</dbReference>
<accession>A0A0D9VUL3</accession>
<sequence>MAAMKRKCPDDETACGSGPGAAMCVTGCGFFGSESTSNMCSRCYQEHLLLASDNDVAATNREPMGLFASAPPQKKARMGVAVESSPATTAPAADVETTPVSETTKAATAANRCATCRKKVGLTGFKCRCGGTFCGGHRYANAHGCGFDYKGVGKEQIAKQNPVVVGDKLIDRI</sequence>
<dbReference type="SUPFAM" id="SSF118310">
    <property type="entry name" value="AN1-like Zinc finger"/>
    <property type="match status" value="1"/>
</dbReference>
<dbReference type="Pfam" id="PF01754">
    <property type="entry name" value="zf-A20"/>
    <property type="match status" value="1"/>
</dbReference>
<proteinExistence type="predicted"/>
<dbReference type="InterPro" id="IPR002653">
    <property type="entry name" value="Znf_A20"/>
</dbReference>
<evidence type="ECO:0000256" key="3">
    <source>
        <dbReference type="ARBA" id="ARBA00022771"/>
    </source>
</evidence>
<evidence type="ECO:0000256" key="5">
    <source>
        <dbReference type="ARBA" id="ARBA00023016"/>
    </source>
</evidence>
<dbReference type="SMART" id="SM00259">
    <property type="entry name" value="ZnF_A20"/>
    <property type="match status" value="1"/>
</dbReference>
<feature type="domain" description="AN1-type" evidence="8">
    <location>
        <begin position="107"/>
        <end position="153"/>
    </location>
</feature>
<keyword evidence="5" id="KW-0346">Stress response</keyword>
<reference evidence="10" key="2">
    <citation type="submission" date="2013-12" db="EMBL/GenBank/DDBJ databases">
        <authorList>
            <person name="Yu Y."/>
            <person name="Lee S."/>
            <person name="de Baynast K."/>
            <person name="Wissotski M."/>
            <person name="Liu L."/>
            <person name="Talag J."/>
            <person name="Goicoechea J."/>
            <person name="Angelova A."/>
            <person name="Jetty R."/>
            <person name="Kudrna D."/>
            <person name="Golser W."/>
            <person name="Rivera L."/>
            <person name="Zhang J."/>
            <person name="Wing R."/>
        </authorList>
    </citation>
    <scope>NUCLEOTIDE SEQUENCE</scope>
</reference>
<evidence type="ECO:0000256" key="4">
    <source>
        <dbReference type="ARBA" id="ARBA00022833"/>
    </source>
</evidence>
<dbReference type="PANTHER" id="PTHR10634:SF98">
    <property type="entry name" value="ZINC FINGER A20 AND AN1 DOMAIN-CONTAINING STRESS-ASSOCIATED PROTEIN 3"/>
    <property type="match status" value="1"/>
</dbReference>
<comment type="function">
    <text evidence="1">May be involved in environmental stress response.</text>
</comment>
<dbReference type="STRING" id="77586.A0A0D9VUL3"/>
<evidence type="ECO:0000259" key="7">
    <source>
        <dbReference type="PROSITE" id="PS51036"/>
    </source>
</evidence>
<dbReference type="PANTHER" id="PTHR10634">
    <property type="entry name" value="AN1-TYPE ZINC FINGER PROTEIN"/>
    <property type="match status" value="1"/>
</dbReference>
<dbReference type="GO" id="GO:0008270">
    <property type="term" value="F:zinc ion binding"/>
    <property type="evidence" value="ECO:0007669"/>
    <property type="project" value="UniProtKB-KW"/>
</dbReference>
<evidence type="ECO:0000313" key="10">
    <source>
        <dbReference type="Proteomes" id="UP000032180"/>
    </source>
</evidence>
<evidence type="ECO:0000256" key="2">
    <source>
        <dbReference type="ARBA" id="ARBA00022723"/>
    </source>
</evidence>
<organism evidence="9 10">
    <name type="scientific">Leersia perrieri</name>
    <dbReference type="NCBI Taxonomy" id="77586"/>
    <lineage>
        <taxon>Eukaryota</taxon>
        <taxon>Viridiplantae</taxon>
        <taxon>Streptophyta</taxon>
        <taxon>Embryophyta</taxon>
        <taxon>Tracheophyta</taxon>
        <taxon>Spermatophyta</taxon>
        <taxon>Magnoliopsida</taxon>
        <taxon>Liliopsida</taxon>
        <taxon>Poales</taxon>
        <taxon>Poaceae</taxon>
        <taxon>BOP clade</taxon>
        <taxon>Oryzoideae</taxon>
        <taxon>Oryzeae</taxon>
        <taxon>Oryzinae</taxon>
        <taxon>Leersia</taxon>
    </lineage>
</organism>
<evidence type="ECO:0000256" key="6">
    <source>
        <dbReference type="PROSITE-ProRule" id="PRU00449"/>
    </source>
</evidence>
<feature type="domain" description="A20-type" evidence="7">
    <location>
        <begin position="18"/>
        <end position="52"/>
    </location>
</feature>
<name>A0A0D9VUL3_9ORYZ</name>
<keyword evidence="4" id="KW-0862">Zinc</keyword>
<keyword evidence="3 6" id="KW-0863">Zinc-finger</keyword>
<evidence type="ECO:0008006" key="11">
    <source>
        <dbReference type="Google" id="ProtNLM"/>
    </source>
</evidence>
<keyword evidence="2" id="KW-0479">Metal-binding</keyword>
<dbReference type="Gene3D" id="4.10.1110.10">
    <property type="entry name" value="AN1-like Zinc finger"/>
    <property type="match status" value="1"/>
</dbReference>
<reference evidence="9" key="3">
    <citation type="submission" date="2015-04" db="UniProtKB">
        <authorList>
            <consortium name="EnsemblPlants"/>
        </authorList>
    </citation>
    <scope>IDENTIFICATION</scope>
</reference>
<reference evidence="9 10" key="1">
    <citation type="submission" date="2012-08" db="EMBL/GenBank/DDBJ databases">
        <title>Oryza genome evolution.</title>
        <authorList>
            <person name="Wing R.A."/>
        </authorList>
    </citation>
    <scope>NUCLEOTIDE SEQUENCE</scope>
</reference>
<dbReference type="SUPFAM" id="SSF57716">
    <property type="entry name" value="Glucocorticoid receptor-like (DNA-binding domain)"/>
    <property type="match status" value="1"/>
</dbReference>
<protein>
    <recommendedName>
        <fullName evidence="11">AN1-type domain-containing protein</fullName>
    </recommendedName>
</protein>
<dbReference type="Pfam" id="PF01428">
    <property type="entry name" value="zf-AN1"/>
    <property type="match status" value="1"/>
</dbReference>
<dbReference type="Gramene" id="LPERR03G16710.1">
    <property type="protein sequence ID" value="LPERR03G16710.1"/>
    <property type="gene ID" value="LPERR03G16710"/>
</dbReference>